<dbReference type="PANTHER" id="PTHR31374:SF198">
    <property type="entry name" value="AUXIN-RESPONSIVE PROTEIN SAUR72"/>
    <property type="match status" value="1"/>
</dbReference>
<reference evidence="3" key="1">
    <citation type="submission" date="2022-02" db="EMBL/GenBank/DDBJ databases">
        <authorList>
            <person name="Henning P.M."/>
            <person name="McCubbin A.G."/>
            <person name="Shore J.S."/>
        </authorList>
    </citation>
    <scope>NUCLEOTIDE SEQUENCE</scope>
    <source>
        <strain evidence="3">F60SS</strain>
        <tissue evidence="3">Leaves</tissue>
    </source>
</reference>
<dbReference type="InterPro" id="IPR003676">
    <property type="entry name" value="SAUR_fam"/>
</dbReference>
<organism evidence="3 4">
    <name type="scientific">Turnera subulata</name>
    <dbReference type="NCBI Taxonomy" id="218843"/>
    <lineage>
        <taxon>Eukaryota</taxon>
        <taxon>Viridiplantae</taxon>
        <taxon>Streptophyta</taxon>
        <taxon>Embryophyta</taxon>
        <taxon>Tracheophyta</taxon>
        <taxon>Spermatophyta</taxon>
        <taxon>Magnoliopsida</taxon>
        <taxon>eudicotyledons</taxon>
        <taxon>Gunneridae</taxon>
        <taxon>Pentapetalae</taxon>
        <taxon>rosids</taxon>
        <taxon>fabids</taxon>
        <taxon>Malpighiales</taxon>
        <taxon>Passifloraceae</taxon>
        <taxon>Turnera</taxon>
    </lineage>
</organism>
<feature type="region of interest" description="Disordered" evidence="2">
    <location>
        <begin position="16"/>
        <end position="36"/>
    </location>
</feature>
<evidence type="ECO:0000313" key="3">
    <source>
        <dbReference type="EMBL" id="KAJ4842827.1"/>
    </source>
</evidence>
<evidence type="ECO:0000256" key="1">
    <source>
        <dbReference type="ARBA" id="ARBA00006974"/>
    </source>
</evidence>
<dbReference type="Pfam" id="PF02519">
    <property type="entry name" value="Auxin_inducible"/>
    <property type="match status" value="1"/>
</dbReference>
<evidence type="ECO:0000256" key="2">
    <source>
        <dbReference type="SAM" id="MobiDB-lite"/>
    </source>
</evidence>
<dbReference type="GO" id="GO:0009733">
    <property type="term" value="P:response to auxin"/>
    <property type="evidence" value="ECO:0007669"/>
    <property type="project" value="InterPro"/>
</dbReference>
<proteinExistence type="inferred from homology"/>
<keyword evidence="4" id="KW-1185">Reference proteome</keyword>
<name>A0A9Q0G602_9ROSI</name>
<dbReference type="OrthoDB" id="838391at2759"/>
<comment type="similarity">
    <text evidence="1">Belongs to the ARG7 family.</text>
</comment>
<evidence type="ECO:0000313" key="4">
    <source>
        <dbReference type="Proteomes" id="UP001141552"/>
    </source>
</evidence>
<dbReference type="AlphaFoldDB" id="A0A9Q0G602"/>
<accession>A0A9Q0G602</accession>
<dbReference type="EMBL" id="JAKUCV010002386">
    <property type="protein sequence ID" value="KAJ4842827.1"/>
    <property type="molecule type" value="Genomic_DNA"/>
</dbReference>
<dbReference type="PANTHER" id="PTHR31374">
    <property type="entry name" value="AUXIN-INDUCED PROTEIN-LIKE-RELATED"/>
    <property type="match status" value="1"/>
</dbReference>
<comment type="caution">
    <text evidence="3">The sequence shown here is derived from an EMBL/GenBank/DDBJ whole genome shotgun (WGS) entry which is preliminary data.</text>
</comment>
<reference evidence="3" key="2">
    <citation type="journal article" date="2023" name="Plants (Basel)">
        <title>Annotation of the Turnera subulata (Passifloraceae) Draft Genome Reveals the S-Locus Evolved after the Divergence of Turneroideae from Passifloroideae in a Stepwise Manner.</title>
        <authorList>
            <person name="Henning P.M."/>
            <person name="Roalson E.H."/>
            <person name="Mir W."/>
            <person name="McCubbin A.G."/>
            <person name="Shore J.S."/>
        </authorList>
    </citation>
    <scope>NUCLEOTIDE SEQUENCE</scope>
    <source>
        <strain evidence="3">F60SS</strain>
    </source>
</reference>
<sequence length="125" mass="14096">MKKLIRKLSRVGHSAHYSRLRKDRSTTRRLQPPGTSKHVPAGHIPVYVGLEEAERFIVNAKLLHHPIFIELLNISAQEYGYDQSGVLKIPVHVPVFKRVLESVYLGQGQFSCLDEVVRSVCVPAS</sequence>
<gene>
    <name evidence="3" type="ORF">Tsubulata_017090</name>
</gene>
<protein>
    <submittedName>
        <fullName evidence="3">Uncharacterized protein</fullName>
    </submittedName>
</protein>
<dbReference type="Proteomes" id="UP001141552">
    <property type="component" value="Unassembled WGS sequence"/>
</dbReference>